<dbReference type="AlphaFoldDB" id="A0A8S2I0K2"/>
<evidence type="ECO:0000313" key="2">
    <source>
        <dbReference type="EMBL" id="CAF0918001.1"/>
    </source>
</evidence>
<dbReference type="Proteomes" id="UP000682733">
    <property type="component" value="Unassembled WGS sequence"/>
</dbReference>
<comment type="caution">
    <text evidence="3">The sequence shown here is derived from an EMBL/GenBank/DDBJ whole genome shotgun (WGS) entry which is preliminary data.</text>
</comment>
<evidence type="ECO:0000256" key="1">
    <source>
        <dbReference type="SAM" id="MobiDB-lite"/>
    </source>
</evidence>
<accession>A0A8S2I0K2</accession>
<organism evidence="3 4">
    <name type="scientific">Didymodactylos carnosus</name>
    <dbReference type="NCBI Taxonomy" id="1234261"/>
    <lineage>
        <taxon>Eukaryota</taxon>
        <taxon>Metazoa</taxon>
        <taxon>Spiralia</taxon>
        <taxon>Gnathifera</taxon>
        <taxon>Rotifera</taxon>
        <taxon>Eurotatoria</taxon>
        <taxon>Bdelloidea</taxon>
        <taxon>Philodinida</taxon>
        <taxon>Philodinidae</taxon>
        <taxon>Didymodactylos</taxon>
    </lineage>
</organism>
<feature type="region of interest" description="Disordered" evidence="1">
    <location>
        <begin position="387"/>
        <end position="410"/>
    </location>
</feature>
<name>A0A8S2I0K2_9BILA</name>
<dbReference type="EMBL" id="CAJOBA010003880">
    <property type="protein sequence ID" value="CAF3695934.1"/>
    <property type="molecule type" value="Genomic_DNA"/>
</dbReference>
<evidence type="ECO:0000313" key="4">
    <source>
        <dbReference type="Proteomes" id="UP000682733"/>
    </source>
</evidence>
<dbReference type="Proteomes" id="UP000677228">
    <property type="component" value="Unassembled WGS sequence"/>
</dbReference>
<gene>
    <name evidence="2" type="ORF">OVA965_LOCUS10468</name>
    <name evidence="3" type="ORF">TMI583_LOCUS10465</name>
</gene>
<evidence type="ECO:0000313" key="3">
    <source>
        <dbReference type="EMBL" id="CAF3695934.1"/>
    </source>
</evidence>
<sequence>MANNNTISKSMIDSIFGTTEEFPNLIGYSKNGSKTEESLENIIGRSVITDTTRKRLNELYNGDLCGLDPGNPNLLRFSLPVIHGSSGSAIVFNPGEIFATIQSWHDARYKPVNKDRFPGLLAQLFEKGAIKKSNTVLGFMKTGLHPLDRSNVIKEKILQNVDSDVECDTQSLLNLTTTSTPVSSRRVTKLYTNDLHPAYCSDGFAKAGIYPYDKKAIPREKISYSATSSSNSGQPCLTRTLSNEYLLPVHGHMTNNTGILNNNESGYYRLRRSPSAPLLSCTLKDSASGVQNAITTTLQRYLTPTIVRNTQRKTMVERSSDKSLTSVEVLHQLQRYKPAVQCCKVLVQYILLQDERLKLFFSESALKTDLEKGLQFILKVNSRQPWTSEPTTVNWYPPHPSSRLRRTHTHTHAQSTSYQCHHPSCCCLTGSPVYQSFYPEQDEPAYEQ</sequence>
<dbReference type="EMBL" id="CAJNOK010003878">
    <property type="protein sequence ID" value="CAF0918001.1"/>
    <property type="molecule type" value="Genomic_DNA"/>
</dbReference>
<reference evidence="3" key="1">
    <citation type="submission" date="2021-02" db="EMBL/GenBank/DDBJ databases">
        <authorList>
            <person name="Nowell W R."/>
        </authorList>
    </citation>
    <scope>NUCLEOTIDE SEQUENCE</scope>
</reference>
<protein>
    <submittedName>
        <fullName evidence="3">Uncharacterized protein</fullName>
    </submittedName>
</protein>
<proteinExistence type="predicted"/>